<dbReference type="Pfam" id="PF13358">
    <property type="entry name" value="DDE_3"/>
    <property type="match status" value="1"/>
</dbReference>
<evidence type="ECO:0000259" key="1">
    <source>
        <dbReference type="Pfam" id="PF13358"/>
    </source>
</evidence>
<dbReference type="Proteomes" id="UP000005238">
    <property type="component" value="Unassembled WGS sequence"/>
</dbReference>
<keyword evidence="3" id="KW-1185">Reference proteome</keyword>
<dbReference type="InterPro" id="IPR038717">
    <property type="entry name" value="Tc1-like_DDE_dom"/>
</dbReference>
<dbReference type="PANTHER" id="PTHR46564:SF1">
    <property type="entry name" value="TRANSPOSASE"/>
    <property type="match status" value="1"/>
</dbReference>
<accession>H3G5W5</accession>
<sequence length="49" mass="5615">SIVVLDNANIHMYKELQEMIHETGALLFFLPPYSPDLNPIEVGFSLLKR</sequence>
<organism evidence="2 3">
    <name type="scientific">Phytophthora ramorum</name>
    <name type="common">Sudden oak death agent</name>
    <dbReference type="NCBI Taxonomy" id="164328"/>
    <lineage>
        <taxon>Eukaryota</taxon>
        <taxon>Sar</taxon>
        <taxon>Stramenopiles</taxon>
        <taxon>Oomycota</taxon>
        <taxon>Peronosporomycetes</taxon>
        <taxon>Peronosporales</taxon>
        <taxon>Peronosporaceae</taxon>
        <taxon>Phytophthora</taxon>
    </lineage>
</organism>
<dbReference type="EnsemblProtists" id="Phyra43600">
    <property type="protein sequence ID" value="Phyra43600"/>
    <property type="gene ID" value="Phyra43600"/>
</dbReference>
<dbReference type="AlphaFoldDB" id="H3G5W5"/>
<proteinExistence type="predicted"/>
<dbReference type="HOGENOM" id="CLU_056788_14_6_1"/>
<evidence type="ECO:0000313" key="3">
    <source>
        <dbReference type="Proteomes" id="UP000005238"/>
    </source>
</evidence>
<dbReference type="Gene3D" id="3.30.420.10">
    <property type="entry name" value="Ribonuclease H-like superfamily/Ribonuclease H"/>
    <property type="match status" value="1"/>
</dbReference>
<dbReference type="PANTHER" id="PTHR46564">
    <property type="entry name" value="TRANSPOSASE"/>
    <property type="match status" value="1"/>
</dbReference>
<dbReference type="InterPro" id="IPR036397">
    <property type="entry name" value="RNaseH_sf"/>
</dbReference>
<reference evidence="2" key="2">
    <citation type="submission" date="2015-06" db="UniProtKB">
        <authorList>
            <consortium name="EnsemblProtists"/>
        </authorList>
    </citation>
    <scope>IDENTIFICATION</scope>
    <source>
        <strain evidence="2">Pr102</strain>
    </source>
</reference>
<dbReference type="eggNOG" id="ENOG502RH3K">
    <property type="taxonomic scope" value="Eukaryota"/>
</dbReference>
<dbReference type="InParanoid" id="H3G5W5"/>
<name>H3G5W5_PHYRM</name>
<evidence type="ECO:0000313" key="2">
    <source>
        <dbReference type="EnsemblProtists" id="Phyra43600"/>
    </source>
</evidence>
<dbReference type="STRING" id="164328.H3G5W5"/>
<feature type="domain" description="Tc1-like transposase DDE" evidence="1">
    <location>
        <begin position="2"/>
        <end position="49"/>
    </location>
</feature>
<reference evidence="3" key="1">
    <citation type="journal article" date="2006" name="Science">
        <title>Phytophthora genome sequences uncover evolutionary origins and mechanisms of pathogenesis.</title>
        <authorList>
            <person name="Tyler B.M."/>
            <person name="Tripathy S."/>
            <person name="Zhang X."/>
            <person name="Dehal P."/>
            <person name="Jiang R.H."/>
            <person name="Aerts A."/>
            <person name="Arredondo F.D."/>
            <person name="Baxter L."/>
            <person name="Bensasson D."/>
            <person name="Beynon J.L."/>
            <person name="Chapman J."/>
            <person name="Damasceno C.M."/>
            <person name="Dorrance A.E."/>
            <person name="Dou D."/>
            <person name="Dickerman A.W."/>
            <person name="Dubchak I.L."/>
            <person name="Garbelotto M."/>
            <person name="Gijzen M."/>
            <person name="Gordon S.G."/>
            <person name="Govers F."/>
            <person name="Grunwald N.J."/>
            <person name="Huang W."/>
            <person name="Ivors K.L."/>
            <person name="Jones R.W."/>
            <person name="Kamoun S."/>
            <person name="Krampis K."/>
            <person name="Lamour K.H."/>
            <person name="Lee M.K."/>
            <person name="McDonald W.H."/>
            <person name="Medina M."/>
            <person name="Meijer H.J."/>
            <person name="Nordberg E.K."/>
            <person name="Maclean D.J."/>
            <person name="Ospina-Giraldo M.D."/>
            <person name="Morris P.F."/>
            <person name="Phuntumart V."/>
            <person name="Putnam N.H."/>
            <person name="Rash S."/>
            <person name="Rose J.K."/>
            <person name="Sakihama Y."/>
            <person name="Salamov A.A."/>
            <person name="Savidor A."/>
            <person name="Scheuring C.F."/>
            <person name="Smith B.M."/>
            <person name="Sobral B.W."/>
            <person name="Terry A."/>
            <person name="Torto-Alalibo T.A."/>
            <person name="Win J."/>
            <person name="Xu Z."/>
            <person name="Zhang H."/>
            <person name="Grigoriev I.V."/>
            <person name="Rokhsar D.S."/>
            <person name="Boore J.L."/>
        </authorList>
    </citation>
    <scope>NUCLEOTIDE SEQUENCE [LARGE SCALE GENOMIC DNA]</scope>
    <source>
        <strain evidence="3">Pr102</strain>
    </source>
</reference>
<dbReference type="GO" id="GO:0003676">
    <property type="term" value="F:nucleic acid binding"/>
    <property type="evidence" value="ECO:0007669"/>
    <property type="project" value="InterPro"/>
</dbReference>
<dbReference type="EMBL" id="DS566187">
    <property type="status" value="NOT_ANNOTATED_CDS"/>
    <property type="molecule type" value="Genomic_DNA"/>
</dbReference>
<protein>
    <recommendedName>
        <fullName evidence="1">Tc1-like transposase DDE domain-containing protein</fullName>
    </recommendedName>
</protein>